<organism evidence="2 3">
    <name type="scientific">Toxocara canis</name>
    <name type="common">Canine roundworm</name>
    <dbReference type="NCBI Taxonomy" id="6265"/>
    <lineage>
        <taxon>Eukaryota</taxon>
        <taxon>Metazoa</taxon>
        <taxon>Ecdysozoa</taxon>
        <taxon>Nematoda</taxon>
        <taxon>Chromadorea</taxon>
        <taxon>Rhabditida</taxon>
        <taxon>Spirurina</taxon>
        <taxon>Ascaridomorpha</taxon>
        <taxon>Ascaridoidea</taxon>
        <taxon>Toxocaridae</taxon>
        <taxon>Toxocara</taxon>
    </lineage>
</organism>
<sequence length="80" mass="9017">MKRPSDQNEKKLAAIQVGLPNEKRLDFRTDSSQIFYRSMVNNHAVPIMEIVHFKLGVSSYGNATTNVDQMTGNKCTEMPS</sequence>
<name>A0A183V859_TOXCA</name>
<proteinExistence type="predicted"/>
<evidence type="ECO:0000313" key="3">
    <source>
        <dbReference type="WBParaSite" id="TCNE_0001693001-mRNA-1"/>
    </source>
</evidence>
<gene>
    <name evidence="1" type="ORF">TCNE_LOCUS16929</name>
</gene>
<dbReference type="EMBL" id="UYWY01024006">
    <property type="protein sequence ID" value="VDM48250.1"/>
    <property type="molecule type" value="Genomic_DNA"/>
</dbReference>
<keyword evidence="2" id="KW-1185">Reference proteome</keyword>
<dbReference type="WBParaSite" id="TCNE_0001693001-mRNA-1">
    <property type="protein sequence ID" value="TCNE_0001693001-mRNA-1"/>
    <property type="gene ID" value="TCNE_0001693001"/>
</dbReference>
<protein>
    <submittedName>
        <fullName evidence="3">Ovule protein</fullName>
    </submittedName>
</protein>
<reference evidence="1 2" key="2">
    <citation type="submission" date="2018-11" db="EMBL/GenBank/DDBJ databases">
        <authorList>
            <consortium name="Pathogen Informatics"/>
        </authorList>
    </citation>
    <scope>NUCLEOTIDE SEQUENCE [LARGE SCALE GENOMIC DNA]</scope>
</reference>
<reference evidence="3" key="1">
    <citation type="submission" date="2016-06" db="UniProtKB">
        <authorList>
            <consortium name="WormBaseParasite"/>
        </authorList>
    </citation>
    <scope>IDENTIFICATION</scope>
</reference>
<accession>A0A183V859</accession>
<evidence type="ECO:0000313" key="2">
    <source>
        <dbReference type="Proteomes" id="UP000050794"/>
    </source>
</evidence>
<dbReference type="Proteomes" id="UP000050794">
    <property type="component" value="Unassembled WGS sequence"/>
</dbReference>
<evidence type="ECO:0000313" key="1">
    <source>
        <dbReference type="EMBL" id="VDM48250.1"/>
    </source>
</evidence>
<dbReference type="AlphaFoldDB" id="A0A183V859"/>